<gene>
    <name evidence="2" type="ORF">AWR36_000685</name>
</gene>
<dbReference type="Pfam" id="PF12697">
    <property type="entry name" value="Abhydrolase_6"/>
    <property type="match status" value="1"/>
</dbReference>
<dbReference type="EMBL" id="LRFG02000001">
    <property type="protein sequence ID" value="PCO06338.1"/>
    <property type="molecule type" value="Genomic_DNA"/>
</dbReference>
<name>A0ABX4I2R2_9GAMM</name>
<comment type="caution">
    <text evidence="2">The sequence shown here is derived from an EMBL/GenBank/DDBJ whole genome shotgun (WGS) entry which is preliminary data.</text>
</comment>
<keyword evidence="2" id="KW-0378">Hydrolase</keyword>
<accession>A0ABX4I2R2</accession>
<dbReference type="GO" id="GO:0016787">
    <property type="term" value="F:hydrolase activity"/>
    <property type="evidence" value="ECO:0007669"/>
    <property type="project" value="UniProtKB-KW"/>
</dbReference>
<dbReference type="Gene3D" id="3.40.50.1820">
    <property type="entry name" value="alpha/beta hydrolase"/>
    <property type="match status" value="1"/>
</dbReference>
<dbReference type="SUPFAM" id="SSF53474">
    <property type="entry name" value="alpha/beta-Hydrolases"/>
    <property type="match status" value="1"/>
</dbReference>
<feature type="domain" description="AB hydrolase-1" evidence="1">
    <location>
        <begin position="38"/>
        <end position="223"/>
    </location>
</feature>
<proteinExistence type="predicted"/>
<keyword evidence="3" id="KW-1185">Reference proteome</keyword>
<protein>
    <submittedName>
        <fullName evidence="2">Alpha/beta hydrolase</fullName>
    </submittedName>
</protein>
<dbReference type="PANTHER" id="PTHR43194:SF5">
    <property type="entry name" value="PIMELOYL-[ACYL-CARRIER PROTEIN] METHYL ESTER ESTERASE"/>
    <property type="match status" value="1"/>
</dbReference>
<evidence type="ECO:0000313" key="2">
    <source>
        <dbReference type="EMBL" id="PCO06338.1"/>
    </source>
</evidence>
<dbReference type="InterPro" id="IPR029058">
    <property type="entry name" value="AB_hydrolase_fold"/>
</dbReference>
<dbReference type="InterPro" id="IPR000073">
    <property type="entry name" value="AB_hydrolase_1"/>
</dbReference>
<dbReference type="InterPro" id="IPR050228">
    <property type="entry name" value="Carboxylesterase_BioH"/>
</dbReference>
<sequence length="236" mass="25718">MAALLYMIPGTMCDERLWQGLLRQLPDVTTQHLAIPAGDTVAALVTGLAARLPEQPVDLFGFSLGGYLAAALATTHPDRIRRLFICSNTPCALPEDELKQRRQLLHWVKSHGYSGISDRKIAAMLGPASRGRADIAETMRAMDASLGEAALLSQLGSTSEREDLADAIAVLSLPVTLCFGEYDALVTRSWIEALQRQRADLRVREIPEAGHMLPLERPDRLAAEVQAWLATPSDAP</sequence>
<dbReference type="Proteomes" id="UP000218427">
    <property type="component" value="Unassembled WGS sequence"/>
</dbReference>
<dbReference type="RefSeq" id="WP_067079721.1">
    <property type="nucleotide sequence ID" value="NZ_LRFG02000001.1"/>
</dbReference>
<organism evidence="2 3">
    <name type="scientific">Microbulbifer flavimaris</name>
    <dbReference type="NCBI Taxonomy" id="1781068"/>
    <lineage>
        <taxon>Bacteria</taxon>
        <taxon>Pseudomonadati</taxon>
        <taxon>Pseudomonadota</taxon>
        <taxon>Gammaproteobacteria</taxon>
        <taxon>Cellvibrionales</taxon>
        <taxon>Microbulbiferaceae</taxon>
        <taxon>Microbulbifer</taxon>
    </lineage>
</organism>
<reference evidence="2" key="1">
    <citation type="submission" date="2017-08" db="EMBL/GenBank/DDBJ databases">
        <title>Microbulbifer marisrubri sp. nov., a halophilic alphaproteobacterium isolated from marine sediment of the Yellow Sea, China.</title>
        <authorList>
            <person name="Zhang G."/>
            <person name="Xiong Q."/>
        </authorList>
    </citation>
    <scope>NUCLEOTIDE SEQUENCE [LARGE SCALE GENOMIC DNA]</scope>
    <source>
        <strain evidence="2">WRN-8</strain>
    </source>
</reference>
<dbReference type="PANTHER" id="PTHR43194">
    <property type="entry name" value="HYDROLASE ALPHA/BETA FOLD FAMILY"/>
    <property type="match status" value="1"/>
</dbReference>
<evidence type="ECO:0000259" key="1">
    <source>
        <dbReference type="Pfam" id="PF12697"/>
    </source>
</evidence>
<evidence type="ECO:0000313" key="3">
    <source>
        <dbReference type="Proteomes" id="UP000218427"/>
    </source>
</evidence>